<dbReference type="Proteomes" id="UP000035929">
    <property type="component" value="Unassembled WGS sequence"/>
</dbReference>
<dbReference type="AlphaFoldDB" id="A0A0J6S470"/>
<dbReference type="RefSeq" id="WP_048466966.1">
    <property type="nucleotide sequence ID" value="NZ_JBNTQU010000027.1"/>
</dbReference>
<feature type="signal peptide" evidence="1">
    <location>
        <begin position="1"/>
        <end position="22"/>
    </location>
</feature>
<protein>
    <submittedName>
        <fullName evidence="2">Uncharacterized protein</fullName>
    </submittedName>
</protein>
<evidence type="ECO:0000256" key="1">
    <source>
        <dbReference type="SAM" id="SignalP"/>
    </source>
</evidence>
<evidence type="ECO:0000313" key="3">
    <source>
        <dbReference type="Proteomes" id="UP000035929"/>
    </source>
</evidence>
<proteinExistence type="predicted"/>
<accession>A0A0J6S470</accession>
<sequence length="169" mass="17628">MQKVLWFGPVLGALLAATAAQAQPTVQNPLPVIKTYGAVGGWTIMAATVEGQHMACSAAPPGEAGTRAAFESTSEGLTVLVATATKGAEGDESKGSYDIDGKVTRVPFYRRENDRIMGFLKEPHAKQLAAGKAKTMTVTVGSEKTVLPLEGVAAALSKANRCNDREGKP</sequence>
<organism evidence="2 3">
    <name type="scientific">Methylobacterium aquaticum</name>
    <dbReference type="NCBI Taxonomy" id="270351"/>
    <lineage>
        <taxon>Bacteria</taxon>
        <taxon>Pseudomonadati</taxon>
        <taxon>Pseudomonadota</taxon>
        <taxon>Alphaproteobacteria</taxon>
        <taxon>Hyphomicrobiales</taxon>
        <taxon>Methylobacteriaceae</taxon>
        <taxon>Methylobacterium</taxon>
    </lineage>
</organism>
<comment type="caution">
    <text evidence="2">The sequence shown here is derived from an EMBL/GenBank/DDBJ whole genome shotgun (WGS) entry which is preliminary data.</text>
</comment>
<keyword evidence="1" id="KW-0732">Signal</keyword>
<dbReference type="EMBL" id="LABX01000246">
    <property type="protein sequence ID" value="KMO28464.1"/>
    <property type="molecule type" value="Genomic_DNA"/>
</dbReference>
<gene>
    <name evidence="2" type="ORF">VP06_27450</name>
</gene>
<dbReference type="PATRIC" id="fig|270351.6.peg.3682"/>
<evidence type="ECO:0000313" key="2">
    <source>
        <dbReference type="EMBL" id="KMO28464.1"/>
    </source>
</evidence>
<feature type="chain" id="PRO_5005280725" evidence="1">
    <location>
        <begin position="23"/>
        <end position="169"/>
    </location>
</feature>
<name>A0A0J6S470_9HYPH</name>
<reference evidence="2 3" key="1">
    <citation type="submission" date="2015-03" db="EMBL/GenBank/DDBJ databases">
        <title>Genome sequencing of Methylobacterium aquaticum DSM16371 type strain.</title>
        <authorList>
            <person name="Chaudhry V."/>
            <person name="Patil P.B."/>
        </authorList>
    </citation>
    <scope>NUCLEOTIDE SEQUENCE [LARGE SCALE GENOMIC DNA]</scope>
    <source>
        <strain evidence="2 3">DSM 16371</strain>
    </source>
</reference>